<evidence type="ECO:0000313" key="2">
    <source>
        <dbReference type="Proteomes" id="UP000886998"/>
    </source>
</evidence>
<dbReference type="OrthoDB" id="6369263at2759"/>
<keyword evidence="2" id="KW-1185">Reference proteome</keyword>
<proteinExistence type="predicted"/>
<sequence length="106" mass="11702">MGMSYETPLVNPSTEATEATLLNQPRKSQRGRVYCIFCGGDHFSSDCKEAIQYSLERKKQTCFKHGACFKCVGSNPLTRFGRSKVRCSSCGGCICLLCAVLHIALR</sequence>
<dbReference type="EMBL" id="BMAV01008039">
    <property type="protein sequence ID" value="GFY51360.1"/>
    <property type="molecule type" value="Genomic_DNA"/>
</dbReference>
<reference evidence="1" key="1">
    <citation type="submission" date="2020-08" db="EMBL/GenBank/DDBJ databases">
        <title>Multicomponent nature underlies the extraordinary mechanical properties of spider dragline silk.</title>
        <authorList>
            <person name="Kono N."/>
            <person name="Nakamura H."/>
            <person name="Mori M."/>
            <person name="Yoshida Y."/>
            <person name="Ohtoshi R."/>
            <person name="Malay A.D."/>
            <person name="Moran D.A.P."/>
            <person name="Tomita M."/>
            <person name="Numata K."/>
            <person name="Arakawa K."/>
        </authorList>
    </citation>
    <scope>NUCLEOTIDE SEQUENCE</scope>
</reference>
<accession>A0A8X7C109</accession>
<dbReference type="AlphaFoldDB" id="A0A8X7C109"/>
<comment type="caution">
    <text evidence="1">The sequence shown here is derived from an EMBL/GenBank/DDBJ whole genome shotgun (WGS) entry which is preliminary data.</text>
</comment>
<evidence type="ECO:0000313" key="1">
    <source>
        <dbReference type="EMBL" id="GFY51360.1"/>
    </source>
</evidence>
<name>A0A8X7C109_9ARAC</name>
<gene>
    <name evidence="1" type="ORF">TNIN_461381</name>
</gene>
<organism evidence="1 2">
    <name type="scientific">Trichonephila inaurata madagascariensis</name>
    <dbReference type="NCBI Taxonomy" id="2747483"/>
    <lineage>
        <taxon>Eukaryota</taxon>
        <taxon>Metazoa</taxon>
        <taxon>Ecdysozoa</taxon>
        <taxon>Arthropoda</taxon>
        <taxon>Chelicerata</taxon>
        <taxon>Arachnida</taxon>
        <taxon>Araneae</taxon>
        <taxon>Araneomorphae</taxon>
        <taxon>Entelegynae</taxon>
        <taxon>Araneoidea</taxon>
        <taxon>Nephilidae</taxon>
        <taxon>Trichonephila</taxon>
        <taxon>Trichonephila inaurata</taxon>
    </lineage>
</organism>
<dbReference type="Proteomes" id="UP000886998">
    <property type="component" value="Unassembled WGS sequence"/>
</dbReference>
<protein>
    <submittedName>
        <fullName evidence="1">Uncharacterized protein</fullName>
    </submittedName>
</protein>